<organism evidence="3">
    <name type="scientific">Tetraselmis sp. GSL018</name>
    <dbReference type="NCBI Taxonomy" id="582737"/>
    <lineage>
        <taxon>Eukaryota</taxon>
        <taxon>Viridiplantae</taxon>
        <taxon>Chlorophyta</taxon>
        <taxon>core chlorophytes</taxon>
        <taxon>Chlorodendrophyceae</taxon>
        <taxon>Chlorodendrales</taxon>
        <taxon>Chlorodendraceae</taxon>
        <taxon>Tetraselmis</taxon>
    </lineage>
</organism>
<feature type="repeat" description="RCC1" evidence="1">
    <location>
        <begin position="275"/>
        <end position="329"/>
    </location>
</feature>
<dbReference type="Pfam" id="PF00415">
    <property type="entry name" value="RCC1"/>
    <property type="match status" value="1"/>
</dbReference>
<dbReference type="PANTHER" id="PTHR45982">
    <property type="entry name" value="REGULATOR OF CHROMOSOME CONDENSATION"/>
    <property type="match status" value="1"/>
</dbReference>
<feature type="repeat" description="RCC1" evidence="1">
    <location>
        <begin position="159"/>
        <end position="214"/>
    </location>
</feature>
<dbReference type="EMBL" id="GBEZ01020227">
    <property type="protein sequence ID" value="JAC66419.1"/>
    <property type="molecule type" value="Transcribed_RNA"/>
</dbReference>
<dbReference type="Pfam" id="PF13540">
    <property type="entry name" value="RCC1_2"/>
    <property type="match status" value="2"/>
</dbReference>
<sequence>MYGVASGTGCNSFFVLRQCLFKVFVCIAISACANALLLSENLPETRGPDIVRDHCTDHSSTRCTEFHRITEDYKRNPYGGSPSEAFEDPAKLPTIAKGVSPDEAEGEGLASNGDVWHSTPYLTASAASFSEDTSANQESRIKYKICSGYEHTCMLVQNSGVICWGGNSHGQLGLGDTLPRGAPHGEPPRVELPPGRAAVSLTCGAQHTCAVLDSGELVCWGRGADGRLGTGAEEDVGDSPGEMGAALAPVDLGPGSRAVAAAAGERFTCALLKGGAVKCFGFNGEGQLGRVGAPGELGAALPPVGLGARGRAAVSVHAGGRHACAVLDDGSLVCWGSNSRGQLGAPASSADPRWGSDGDGLALVDLGPGARAIGVTAGPDYTCVALTSGGTRCFGDIPVSADSRSSPCRLADGECEASDADSDNWAGSWDDAEGLRSAHVPSPAAALSAPPTATLPTSSCGPLQQLHPLHLSRCLQVPRSARAMRQDRATAFKPQPGLVLLRTESLPGGNSMLVQQILL</sequence>
<dbReference type="AlphaFoldDB" id="A0A061R6L4"/>
<evidence type="ECO:0000313" key="3">
    <source>
        <dbReference type="EMBL" id="JAC66419.1"/>
    </source>
</evidence>
<feature type="region of interest" description="Disordered" evidence="2">
    <location>
        <begin position="417"/>
        <end position="459"/>
    </location>
</feature>
<reference evidence="3" key="1">
    <citation type="submission" date="2014-05" db="EMBL/GenBank/DDBJ databases">
        <title>The transcriptome of the halophilic microalga Tetraselmis sp. GSL018 isolated from the Great Salt Lake, Utah.</title>
        <authorList>
            <person name="Jinkerson R.E."/>
            <person name="D'Adamo S."/>
            <person name="Posewitz M.C."/>
        </authorList>
    </citation>
    <scope>NUCLEOTIDE SEQUENCE</scope>
    <source>
        <strain evidence="3">GSL018</strain>
    </source>
</reference>
<dbReference type="Gene3D" id="2.130.10.30">
    <property type="entry name" value="Regulator of chromosome condensation 1/beta-lactamase-inhibitor protein II"/>
    <property type="match status" value="2"/>
</dbReference>
<name>A0A061R6L4_9CHLO</name>
<dbReference type="InterPro" id="IPR009091">
    <property type="entry name" value="RCC1/BLIP-II"/>
</dbReference>
<proteinExistence type="predicted"/>
<evidence type="ECO:0000256" key="2">
    <source>
        <dbReference type="SAM" id="MobiDB-lite"/>
    </source>
</evidence>
<dbReference type="GO" id="GO:0005737">
    <property type="term" value="C:cytoplasm"/>
    <property type="evidence" value="ECO:0007669"/>
    <property type="project" value="TreeGrafter"/>
</dbReference>
<dbReference type="SUPFAM" id="SSF50985">
    <property type="entry name" value="RCC1/BLIP-II"/>
    <property type="match status" value="1"/>
</dbReference>
<dbReference type="PRINTS" id="PR00633">
    <property type="entry name" value="RCCNDNSATION"/>
</dbReference>
<dbReference type="GO" id="GO:0005085">
    <property type="term" value="F:guanyl-nucleotide exchange factor activity"/>
    <property type="evidence" value="ECO:0007669"/>
    <property type="project" value="TreeGrafter"/>
</dbReference>
<dbReference type="InterPro" id="IPR051553">
    <property type="entry name" value="Ran_GTPase-activating"/>
</dbReference>
<dbReference type="PROSITE" id="PS50012">
    <property type="entry name" value="RCC1_3"/>
    <property type="match status" value="3"/>
</dbReference>
<dbReference type="PANTHER" id="PTHR45982:SF1">
    <property type="entry name" value="REGULATOR OF CHROMOSOME CONDENSATION"/>
    <property type="match status" value="1"/>
</dbReference>
<feature type="compositionally biased region" description="Low complexity" evidence="2">
    <location>
        <begin position="441"/>
        <end position="459"/>
    </location>
</feature>
<protein>
    <submittedName>
        <fullName evidence="3">Rcc1 repeat-containing protein</fullName>
    </submittedName>
</protein>
<feature type="repeat" description="RCC1" evidence="1">
    <location>
        <begin position="215"/>
        <end position="274"/>
    </location>
</feature>
<evidence type="ECO:0000256" key="1">
    <source>
        <dbReference type="PROSITE-ProRule" id="PRU00235"/>
    </source>
</evidence>
<gene>
    <name evidence="3" type="ORF">TSPGSL018_13700</name>
</gene>
<dbReference type="InterPro" id="IPR000408">
    <property type="entry name" value="Reg_chr_condens"/>
</dbReference>
<accession>A0A061R6L4</accession>